<dbReference type="GO" id="GO:0008198">
    <property type="term" value="F:ferrous iron binding"/>
    <property type="evidence" value="ECO:0007669"/>
    <property type="project" value="InterPro"/>
</dbReference>
<evidence type="ECO:0000313" key="8">
    <source>
        <dbReference type="EMBL" id="NUU92061.1"/>
    </source>
</evidence>
<comment type="cofactor">
    <cofactor evidence="1">
        <name>Zn(2+)</name>
        <dbReference type="ChEBI" id="CHEBI:29105"/>
    </cofactor>
</comment>
<comment type="similarity">
    <text evidence="2">Belongs to the DODA-type extradiol aromatic ring-opening dioxygenase family.</text>
</comment>
<proteinExistence type="inferred from homology"/>
<dbReference type="PANTHER" id="PTHR30096">
    <property type="entry name" value="4,5-DOPA DIOXYGENASE EXTRADIOL-LIKE PROTEIN"/>
    <property type="match status" value="1"/>
</dbReference>
<evidence type="ECO:0000256" key="4">
    <source>
        <dbReference type="ARBA" id="ARBA00022833"/>
    </source>
</evidence>
<sequence length="202" mass="22533">MALMETFYLSHGAPTLAIDETVPARKFFQSWQQGVYKEKPSSILVISAHWETAQPTVNVVDRNDTIYDFYGFPKPLYQIKYAPPGAPELAKRVKELLLASGIEHVDEDKKRGLDHGAWVPLMFMYPEADIPVCQLSVQSDRDGTHHYNMGKALAPLREEGVLILGSGSAVHNLGSRLPDGSPVPSWAVEFDDWLKDALIEGR</sequence>
<dbReference type="InterPro" id="IPR014436">
    <property type="entry name" value="Extradiol_dOase_DODA"/>
</dbReference>
<name>A0A6M2F591_9ROSI</name>
<keyword evidence="4" id="KW-0862">Zinc</keyword>
<dbReference type="Pfam" id="PF02900">
    <property type="entry name" value="LigB"/>
    <property type="match status" value="1"/>
</dbReference>
<evidence type="ECO:0000256" key="5">
    <source>
        <dbReference type="ARBA" id="ARBA00022964"/>
    </source>
</evidence>
<evidence type="ECO:0000256" key="2">
    <source>
        <dbReference type="ARBA" id="ARBA00007581"/>
    </source>
</evidence>
<keyword evidence="5" id="KW-0223">Dioxygenase</keyword>
<protein>
    <recommendedName>
        <fullName evidence="7">Extradiol ring-cleavage dioxygenase class III enzyme subunit B domain-containing protein</fullName>
    </recommendedName>
</protein>
<dbReference type="InterPro" id="IPR004183">
    <property type="entry name" value="Xdiol_dOase_suB"/>
</dbReference>
<evidence type="ECO:0000256" key="6">
    <source>
        <dbReference type="ARBA" id="ARBA00023002"/>
    </source>
</evidence>
<dbReference type="GO" id="GO:0016702">
    <property type="term" value="F:oxidoreductase activity, acting on single donors with incorporation of molecular oxygen, incorporation of two atoms of oxygen"/>
    <property type="evidence" value="ECO:0007669"/>
    <property type="project" value="UniProtKB-ARBA"/>
</dbReference>
<dbReference type="AlphaFoldDB" id="A0A6M2F591"/>
<evidence type="ECO:0000256" key="1">
    <source>
        <dbReference type="ARBA" id="ARBA00001947"/>
    </source>
</evidence>
<organism evidence="8">
    <name type="scientific">Populus davidiana</name>
    <dbReference type="NCBI Taxonomy" id="266767"/>
    <lineage>
        <taxon>Eukaryota</taxon>
        <taxon>Viridiplantae</taxon>
        <taxon>Streptophyta</taxon>
        <taxon>Embryophyta</taxon>
        <taxon>Tracheophyta</taxon>
        <taxon>Spermatophyta</taxon>
        <taxon>Magnoliopsida</taxon>
        <taxon>eudicotyledons</taxon>
        <taxon>Gunneridae</taxon>
        <taxon>Pentapetalae</taxon>
        <taxon>rosids</taxon>
        <taxon>fabids</taxon>
        <taxon>Malpighiales</taxon>
        <taxon>Salicaceae</taxon>
        <taxon>Saliceae</taxon>
        <taxon>Populus</taxon>
    </lineage>
</organism>
<evidence type="ECO:0000256" key="3">
    <source>
        <dbReference type="ARBA" id="ARBA00022723"/>
    </source>
</evidence>
<keyword evidence="3" id="KW-0479">Metal-binding</keyword>
<evidence type="ECO:0000259" key="7">
    <source>
        <dbReference type="Pfam" id="PF02900"/>
    </source>
</evidence>
<dbReference type="EMBL" id="GILB01011728">
    <property type="protein sequence ID" value="NUU92061.1"/>
    <property type="molecule type" value="Transcribed_RNA"/>
</dbReference>
<dbReference type="SUPFAM" id="SSF53213">
    <property type="entry name" value="LigB-like"/>
    <property type="match status" value="1"/>
</dbReference>
<dbReference type="PANTHER" id="PTHR30096:SF0">
    <property type="entry name" value="4,5-DOPA DIOXYGENASE EXTRADIOL-LIKE PROTEIN"/>
    <property type="match status" value="1"/>
</dbReference>
<dbReference type="CDD" id="cd07363">
    <property type="entry name" value="45_DOPA_Dioxygenase"/>
    <property type="match status" value="1"/>
</dbReference>
<dbReference type="Gene3D" id="3.40.830.10">
    <property type="entry name" value="LigB-like"/>
    <property type="match status" value="1"/>
</dbReference>
<reference evidence="8" key="1">
    <citation type="submission" date="2020-03" db="EMBL/GenBank/DDBJ databases">
        <authorList>
            <person name="Zhang R."/>
        </authorList>
    </citation>
    <scope>NUCLEOTIDE SEQUENCE</scope>
</reference>
<dbReference type="GO" id="GO:0008270">
    <property type="term" value="F:zinc ion binding"/>
    <property type="evidence" value="ECO:0007669"/>
    <property type="project" value="InterPro"/>
</dbReference>
<accession>A0A6M2F591</accession>
<feature type="domain" description="Extradiol ring-cleavage dioxygenase class III enzyme subunit B" evidence="7">
    <location>
        <begin position="6"/>
        <end position="202"/>
    </location>
</feature>
<keyword evidence="6" id="KW-0560">Oxidoreductase</keyword>